<evidence type="ECO:0000313" key="2">
    <source>
        <dbReference type="EMBL" id="MPN45502.1"/>
    </source>
</evidence>
<evidence type="ECO:0000256" key="1">
    <source>
        <dbReference type="SAM" id="Phobius"/>
    </source>
</evidence>
<name>A0A645I405_9ZZZZ</name>
<feature type="transmembrane region" description="Helical" evidence="1">
    <location>
        <begin position="21"/>
        <end position="40"/>
    </location>
</feature>
<keyword evidence="1" id="KW-0472">Membrane</keyword>
<feature type="transmembrane region" description="Helical" evidence="1">
    <location>
        <begin position="46"/>
        <end position="66"/>
    </location>
</feature>
<evidence type="ECO:0008006" key="3">
    <source>
        <dbReference type="Google" id="ProtNLM"/>
    </source>
</evidence>
<dbReference type="AlphaFoldDB" id="A0A645I405"/>
<proteinExistence type="predicted"/>
<keyword evidence="1" id="KW-0812">Transmembrane</keyword>
<sequence length="77" mass="8452">MAGCIGFTWDGIYVGATSSVALRNVMILSAIAFFLSYLIFKSSIGIQALWLGYTMHLVLRSLLMSLNAKKHVLSKVL</sequence>
<comment type="caution">
    <text evidence="2">The sequence shown here is derived from an EMBL/GenBank/DDBJ whole genome shotgun (WGS) entry which is preliminary data.</text>
</comment>
<reference evidence="2" key="1">
    <citation type="submission" date="2019-08" db="EMBL/GenBank/DDBJ databases">
        <authorList>
            <person name="Kucharzyk K."/>
            <person name="Murdoch R.W."/>
            <person name="Higgins S."/>
            <person name="Loffler F."/>
        </authorList>
    </citation>
    <scope>NUCLEOTIDE SEQUENCE</scope>
</reference>
<gene>
    <name evidence="2" type="ORF">SDC9_193069</name>
</gene>
<organism evidence="2">
    <name type="scientific">bioreactor metagenome</name>
    <dbReference type="NCBI Taxonomy" id="1076179"/>
    <lineage>
        <taxon>unclassified sequences</taxon>
        <taxon>metagenomes</taxon>
        <taxon>ecological metagenomes</taxon>
    </lineage>
</organism>
<dbReference type="EMBL" id="VSSQ01105472">
    <property type="protein sequence ID" value="MPN45502.1"/>
    <property type="molecule type" value="Genomic_DNA"/>
</dbReference>
<keyword evidence="1" id="KW-1133">Transmembrane helix</keyword>
<protein>
    <recommendedName>
        <fullName evidence="3">DNA damage-inducible protein F</fullName>
    </recommendedName>
</protein>
<accession>A0A645I405</accession>